<sequence>MKLQFKSDLKYQLEAVMSVVDIFSGQPVKQSNFTVITGEVFGIEQRDLGIGNRLELTQDEILKNLQQVQMRNGLPRSEKLEGMNFTVEMETGTGKTYVYLRTIYELNKNYGFTKFIVVVPSVAIREGVYKTIQITKEHFDELYDNAPVDYFIYDSSKLDQVRNFATSPNIQIMIINIDAFRKSFVDPEKEDKANIIHRPNDRLNGLRPIDYIKETNPIVIIDEPQSVDTTDKSKEAIASLNPICTLRYSATHVDKYNMVYRLDAVDAYEQKLVKRIEVLSVKSEEAFNLPYIKLLEVGERKAKIELDVESRGKVRRTSKTVKLGDDLFDISGEREIYRGYKVEDISWGEGEEYIEINGIRIDLNQSVGDIDDDEIKRFMIRKTIEEHLDKELKLRHKGIKVLSLFFIDRVANYRDYDGEGNPVKGKYAKMFEEEYRKLIKKHKYNTLFKDIDVDAEIERIHNGYFAQDKKGRLKDTKGNTEADNDVYNLIMRDKERLLSLDEPLRFIFSHSALREGWDNPNVFQICTLKDSSGTYVSRRQEIGRGLRLAVDNSGKRIEDPNINTLTVMANESYKEFVEKLQTEIEEDTGIRFGVVEKHIFAGLSFTNEDGEAVPLGYEKSEKLYDLLTKRGYIDKDGKMTAVLKEALENEQVELSYEFNNWYPAIIRELKHRASRLKIKDANKKTKVQLNKAVLESEDFKALWDKIKQKTIYSLDFDSEKLIEKCVENIMRMPKIHASQLVSQKARINIERDMGVSEQVVREDVEEVNIKNNLPDILTDLQNKTSLTRKTLVEILIKSNRLEDFKRNPQKFIEQVAEIIKRELRLFVADGIKYHKINDYYAVELFNSEELLAYLNENAVKSKKSPFDHVLYDSDIEESFAKKFENDERVKVYVKLPGWFKIDTPLGSYNPDWAVVIDKDGEEKLYFVVETKGTDIFELLRPEEQLKIKCAEKHFKELGTEVEFRAPVKDAERFMRV</sequence>
<dbReference type="InterPro" id="IPR045572">
    <property type="entry name" value="RE_endonuc_C"/>
</dbReference>
<dbReference type="GO" id="GO:0003677">
    <property type="term" value="F:DNA binding"/>
    <property type="evidence" value="ECO:0007669"/>
    <property type="project" value="InterPro"/>
</dbReference>
<evidence type="ECO:0000313" key="3">
    <source>
        <dbReference type="Proteomes" id="UP000295325"/>
    </source>
</evidence>
<dbReference type="PROSITE" id="PS51192">
    <property type="entry name" value="HELICASE_ATP_BIND_1"/>
    <property type="match status" value="1"/>
</dbReference>
<dbReference type="RefSeq" id="WP_133627005.1">
    <property type="nucleotide sequence ID" value="NZ_SOAZ01000002.1"/>
</dbReference>
<dbReference type="EMBL" id="SOAZ01000002">
    <property type="protein sequence ID" value="TDT63348.1"/>
    <property type="molecule type" value="Genomic_DNA"/>
</dbReference>
<dbReference type="OrthoDB" id="9804145at2"/>
<gene>
    <name evidence="2" type="ORF">EDD71_102108</name>
</gene>
<dbReference type="InterPro" id="IPR027417">
    <property type="entry name" value="P-loop_NTPase"/>
</dbReference>
<organism evidence="2 3">
    <name type="scientific">Fonticella tunisiensis</name>
    <dbReference type="NCBI Taxonomy" id="1096341"/>
    <lineage>
        <taxon>Bacteria</taxon>
        <taxon>Bacillati</taxon>
        <taxon>Bacillota</taxon>
        <taxon>Clostridia</taxon>
        <taxon>Eubacteriales</taxon>
        <taxon>Clostridiaceae</taxon>
        <taxon>Fonticella</taxon>
    </lineage>
</organism>
<feature type="domain" description="Helicase ATP-binding" evidence="1">
    <location>
        <begin position="76"/>
        <end position="270"/>
    </location>
</feature>
<accession>A0A4R7KTD1</accession>
<dbReference type="GO" id="GO:0015668">
    <property type="term" value="F:type III site-specific deoxyribonuclease activity"/>
    <property type="evidence" value="ECO:0007669"/>
    <property type="project" value="InterPro"/>
</dbReference>
<dbReference type="GO" id="GO:0005524">
    <property type="term" value="F:ATP binding"/>
    <property type="evidence" value="ECO:0007669"/>
    <property type="project" value="InterPro"/>
</dbReference>
<keyword evidence="3" id="KW-1185">Reference proteome</keyword>
<dbReference type="AlphaFoldDB" id="A0A4R7KTD1"/>
<reference evidence="2 3" key="1">
    <citation type="submission" date="2019-03" db="EMBL/GenBank/DDBJ databases">
        <title>Genomic Encyclopedia of Type Strains, Phase IV (KMG-IV): sequencing the most valuable type-strain genomes for metagenomic binning, comparative biology and taxonomic classification.</title>
        <authorList>
            <person name="Goeker M."/>
        </authorList>
    </citation>
    <scope>NUCLEOTIDE SEQUENCE [LARGE SCALE GENOMIC DNA]</scope>
    <source>
        <strain evidence="2 3">DSM 24455</strain>
    </source>
</reference>
<dbReference type="SMART" id="SM00487">
    <property type="entry name" value="DEXDc"/>
    <property type="match status" value="1"/>
</dbReference>
<evidence type="ECO:0000313" key="2">
    <source>
        <dbReference type="EMBL" id="TDT63348.1"/>
    </source>
</evidence>
<dbReference type="Proteomes" id="UP000295325">
    <property type="component" value="Unassembled WGS sequence"/>
</dbReference>
<proteinExistence type="predicted"/>
<comment type="caution">
    <text evidence="2">The sequence shown here is derived from an EMBL/GenBank/DDBJ whole genome shotgun (WGS) entry which is preliminary data.</text>
</comment>
<dbReference type="Pfam" id="PF19778">
    <property type="entry name" value="RE_endonuc"/>
    <property type="match status" value="1"/>
</dbReference>
<evidence type="ECO:0000259" key="1">
    <source>
        <dbReference type="PROSITE" id="PS51192"/>
    </source>
</evidence>
<dbReference type="Pfam" id="PF04851">
    <property type="entry name" value="ResIII"/>
    <property type="match status" value="1"/>
</dbReference>
<name>A0A4R7KTD1_9CLOT</name>
<dbReference type="InterPro" id="IPR006935">
    <property type="entry name" value="Helicase/UvrB_N"/>
</dbReference>
<dbReference type="Gene3D" id="3.40.50.300">
    <property type="entry name" value="P-loop containing nucleotide triphosphate hydrolases"/>
    <property type="match status" value="1"/>
</dbReference>
<protein>
    <submittedName>
        <fullName evidence="2">Type III restriction enzyme</fullName>
    </submittedName>
</protein>
<dbReference type="InterPro" id="IPR014001">
    <property type="entry name" value="Helicase_ATP-bd"/>
</dbReference>
<dbReference type="SUPFAM" id="SSF52540">
    <property type="entry name" value="P-loop containing nucleoside triphosphate hydrolases"/>
    <property type="match status" value="2"/>
</dbReference>